<proteinExistence type="predicted"/>
<organism evidence="1 2">
    <name type="scientific">Pyronema omphalodes (strain CBS 100304)</name>
    <name type="common">Pyronema confluens</name>
    <dbReference type="NCBI Taxonomy" id="1076935"/>
    <lineage>
        <taxon>Eukaryota</taxon>
        <taxon>Fungi</taxon>
        <taxon>Dikarya</taxon>
        <taxon>Ascomycota</taxon>
        <taxon>Pezizomycotina</taxon>
        <taxon>Pezizomycetes</taxon>
        <taxon>Pezizales</taxon>
        <taxon>Pyronemataceae</taxon>
        <taxon>Pyronema</taxon>
    </lineage>
</organism>
<dbReference type="EMBL" id="HF935229">
    <property type="protein sequence ID" value="CCX05050.1"/>
    <property type="molecule type" value="Genomic_DNA"/>
</dbReference>
<sequence length="44" mass="5366">MIAILENYEITLIFLSFVFFPQLPEDSFDFRFSEFQLLGFWKII</sequence>
<accession>U4L4S8</accession>
<evidence type="ECO:0000313" key="2">
    <source>
        <dbReference type="Proteomes" id="UP000018144"/>
    </source>
</evidence>
<gene>
    <name evidence="1" type="ORF">PCON_04539</name>
</gene>
<evidence type="ECO:0000313" key="1">
    <source>
        <dbReference type="EMBL" id="CCX05050.1"/>
    </source>
</evidence>
<keyword evidence="2" id="KW-1185">Reference proteome</keyword>
<reference evidence="1 2" key="1">
    <citation type="journal article" date="2013" name="PLoS Genet.">
        <title>The genome and development-dependent transcriptomes of Pyronema confluens: a window into fungal evolution.</title>
        <authorList>
            <person name="Traeger S."/>
            <person name="Altegoer F."/>
            <person name="Freitag M."/>
            <person name="Gabaldon T."/>
            <person name="Kempken F."/>
            <person name="Kumar A."/>
            <person name="Marcet-Houben M."/>
            <person name="Poggeler S."/>
            <person name="Stajich J.E."/>
            <person name="Nowrousian M."/>
        </authorList>
    </citation>
    <scope>NUCLEOTIDE SEQUENCE [LARGE SCALE GENOMIC DNA]</scope>
    <source>
        <strain evidence="2">CBS 100304</strain>
        <tissue evidence="1">Vegetative mycelium</tissue>
    </source>
</reference>
<dbReference type="AlphaFoldDB" id="U4L4S8"/>
<dbReference type="Proteomes" id="UP000018144">
    <property type="component" value="Unassembled WGS sequence"/>
</dbReference>
<name>U4L4S8_PYROM</name>
<protein>
    <submittedName>
        <fullName evidence="1">Uncharacterized protein</fullName>
    </submittedName>
</protein>